<name>A0A182P8Y8_9DIPT</name>
<evidence type="ECO:0000256" key="4">
    <source>
        <dbReference type="SAM" id="SignalP"/>
    </source>
</evidence>
<keyword evidence="2 4" id="KW-0732">Signal</keyword>
<evidence type="ECO:0000256" key="1">
    <source>
        <dbReference type="ARBA" id="ARBA00022614"/>
    </source>
</evidence>
<dbReference type="EnsemblMetazoa" id="AEPI003392-RA">
    <property type="protein sequence ID" value="AEPI003392-PA"/>
    <property type="gene ID" value="AEPI003392"/>
</dbReference>
<evidence type="ECO:0000313" key="5">
    <source>
        <dbReference type="EnsemblMetazoa" id="AEPI003392-PA"/>
    </source>
</evidence>
<dbReference type="AlphaFoldDB" id="A0A182P8Y8"/>
<evidence type="ECO:0000256" key="3">
    <source>
        <dbReference type="ARBA" id="ARBA00022737"/>
    </source>
</evidence>
<feature type="chain" id="PRO_5008130974" description="Leucine rich immune protein (Coil-less)" evidence="4">
    <location>
        <begin position="24"/>
        <end position="356"/>
    </location>
</feature>
<sequence>MAGAIALECVLVFLALSPPIIFGNYTDTPWVHQCDPGSEIFACTVPNFLYNPKRNHSSLAVPATGGKVRLAYPRDKVLLRDNILAYDAVLHAALHRPRAVQIENTLIKTVNLPVDLEYADFRDNSIEIFIAPEVNGSAYALRYLDLRLNRLTTIVELRTLVRLETLLLAYNRISAVDGTVLRCFPKLTGLHLGGNQLDSFPFADLPASLEWLVLSLNELRTLPDLAGMYTPALQSLNLEDNYITNFDLAPLLTAAPNLKELLLRSDYTTIEDAAELTHKLLEAGIVHDRFAANREADTEYEEDVIELYHRTKQLHEAREHIFSGLLVLVNVCVMAWGGHRLYRARCEQECREVRQA</sequence>
<dbReference type="InterPro" id="IPR001611">
    <property type="entry name" value="Leu-rich_rpt"/>
</dbReference>
<keyword evidence="1" id="KW-0433">Leucine-rich repeat</keyword>
<protein>
    <recommendedName>
        <fullName evidence="7">Leucine rich immune protein (Coil-less)</fullName>
    </recommendedName>
</protein>
<dbReference type="InterPro" id="IPR003591">
    <property type="entry name" value="Leu-rich_rpt_typical-subtyp"/>
</dbReference>
<accession>A0A182P8Y8</accession>
<dbReference type="Proteomes" id="UP000075885">
    <property type="component" value="Unassembled WGS sequence"/>
</dbReference>
<dbReference type="GO" id="GO:0005615">
    <property type="term" value="C:extracellular space"/>
    <property type="evidence" value="ECO:0007669"/>
    <property type="project" value="TreeGrafter"/>
</dbReference>
<dbReference type="STRING" id="199890.A0A182P8Y8"/>
<proteinExistence type="predicted"/>
<reference evidence="6" key="1">
    <citation type="submission" date="2013-03" db="EMBL/GenBank/DDBJ databases">
        <title>The Genome Sequence of Anopheles epiroticus epiroticus2.</title>
        <authorList>
            <consortium name="The Broad Institute Genomics Platform"/>
            <person name="Neafsey D.E."/>
            <person name="Howell P."/>
            <person name="Walker B."/>
            <person name="Young S.K."/>
            <person name="Zeng Q."/>
            <person name="Gargeya S."/>
            <person name="Fitzgerald M."/>
            <person name="Haas B."/>
            <person name="Abouelleil A."/>
            <person name="Allen A.W."/>
            <person name="Alvarado L."/>
            <person name="Arachchi H.M."/>
            <person name="Berlin A.M."/>
            <person name="Chapman S.B."/>
            <person name="Gainer-Dewar J."/>
            <person name="Goldberg J."/>
            <person name="Griggs A."/>
            <person name="Gujja S."/>
            <person name="Hansen M."/>
            <person name="Howarth C."/>
            <person name="Imamovic A."/>
            <person name="Ireland A."/>
            <person name="Larimer J."/>
            <person name="McCowan C."/>
            <person name="Murphy C."/>
            <person name="Pearson M."/>
            <person name="Poon T.W."/>
            <person name="Priest M."/>
            <person name="Roberts A."/>
            <person name="Saif S."/>
            <person name="Shea T."/>
            <person name="Sisk P."/>
            <person name="Sykes S."/>
            <person name="Wortman J."/>
            <person name="Nusbaum C."/>
            <person name="Birren B."/>
        </authorList>
    </citation>
    <scope>NUCLEOTIDE SEQUENCE [LARGE SCALE GENOMIC DNA]</scope>
    <source>
        <strain evidence="6">Epiroticus2</strain>
    </source>
</reference>
<dbReference type="SUPFAM" id="SSF52075">
    <property type="entry name" value="Outer arm dynein light chain 1"/>
    <property type="match status" value="1"/>
</dbReference>
<keyword evidence="3" id="KW-0677">Repeat</keyword>
<keyword evidence="6" id="KW-1185">Reference proteome</keyword>
<evidence type="ECO:0000313" key="6">
    <source>
        <dbReference type="Proteomes" id="UP000075885"/>
    </source>
</evidence>
<dbReference type="PANTHER" id="PTHR24373:SF370">
    <property type="entry name" value="FISH-LIPS, ISOFORM E"/>
    <property type="match status" value="1"/>
</dbReference>
<dbReference type="GO" id="GO:0031012">
    <property type="term" value="C:extracellular matrix"/>
    <property type="evidence" value="ECO:0007669"/>
    <property type="project" value="TreeGrafter"/>
</dbReference>
<dbReference type="SMART" id="SM00369">
    <property type="entry name" value="LRR_TYP"/>
    <property type="match status" value="3"/>
</dbReference>
<feature type="signal peptide" evidence="4">
    <location>
        <begin position="1"/>
        <end position="23"/>
    </location>
</feature>
<dbReference type="Gene3D" id="3.80.10.10">
    <property type="entry name" value="Ribonuclease Inhibitor"/>
    <property type="match status" value="1"/>
</dbReference>
<evidence type="ECO:0008006" key="7">
    <source>
        <dbReference type="Google" id="ProtNLM"/>
    </source>
</evidence>
<dbReference type="PANTHER" id="PTHR24373">
    <property type="entry name" value="SLIT RELATED LEUCINE-RICH REPEAT NEURONAL PROTEIN"/>
    <property type="match status" value="1"/>
</dbReference>
<evidence type="ECO:0000256" key="2">
    <source>
        <dbReference type="ARBA" id="ARBA00022729"/>
    </source>
</evidence>
<dbReference type="VEuPathDB" id="VectorBase:AEPI003392"/>
<organism evidence="5 6">
    <name type="scientific">Anopheles epiroticus</name>
    <dbReference type="NCBI Taxonomy" id="199890"/>
    <lineage>
        <taxon>Eukaryota</taxon>
        <taxon>Metazoa</taxon>
        <taxon>Ecdysozoa</taxon>
        <taxon>Arthropoda</taxon>
        <taxon>Hexapoda</taxon>
        <taxon>Insecta</taxon>
        <taxon>Pterygota</taxon>
        <taxon>Neoptera</taxon>
        <taxon>Endopterygota</taxon>
        <taxon>Diptera</taxon>
        <taxon>Nematocera</taxon>
        <taxon>Culicoidea</taxon>
        <taxon>Culicidae</taxon>
        <taxon>Anophelinae</taxon>
        <taxon>Anopheles</taxon>
    </lineage>
</organism>
<dbReference type="PROSITE" id="PS51450">
    <property type="entry name" value="LRR"/>
    <property type="match status" value="2"/>
</dbReference>
<dbReference type="InterPro" id="IPR050328">
    <property type="entry name" value="Dev_Immune_Receptor"/>
</dbReference>
<reference evidence="5" key="2">
    <citation type="submission" date="2020-05" db="UniProtKB">
        <authorList>
            <consortium name="EnsemblMetazoa"/>
        </authorList>
    </citation>
    <scope>IDENTIFICATION</scope>
    <source>
        <strain evidence="5">Epiroticus2</strain>
    </source>
</reference>
<dbReference type="InterPro" id="IPR032675">
    <property type="entry name" value="LRR_dom_sf"/>
</dbReference>